<name>A0AAV7M9X9_PLEWA</name>
<dbReference type="AlphaFoldDB" id="A0AAV7M9X9"/>
<dbReference type="Proteomes" id="UP001066276">
    <property type="component" value="Chromosome 10"/>
</dbReference>
<comment type="caution">
    <text evidence="1">The sequence shown here is derived from an EMBL/GenBank/DDBJ whole genome shotgun (WGS) entry which is preliminary data.</text>
</comment>
<dbReference type="EMBL" id="JANPWB010000014">
    <property type="protein sequence ID" value="KAJ1100560.1"/>
    <property type="molecule type" value="Genomic_DNA"/>
</dbReference>
<reference evidence="1" key="1">
    <citation type="journal article" date="2022" name="bioRxiv">
        <title>Sequencing and chromosome-scale assembly of the giantPleurodeles waltlgenome.</title>
        <authorList>
            <person name="Brown T."/>
            <person name="Elewa A."/>
            <person name="Iarovenko S."/>
            <person name="Subramanian E."/>
            <person name="Araus A.J."/>
            <person name="Petzold A."/>
            <person name="Susuki M."/>
            <person name="Suzuki K.-i.T."/>
            <person name="Hayashi T."/>
            <person name="Toyoda A."/>
            <person name="Oliveira C."/>
            <person name="Osipova E."/>
            <person name="Leigh N.D."/>
            <person name="Simon A."/>
            <person name="Yun M.H."/>
        </authorList>
    </citation>
    <scope>NUCLEOTIDE SEQUENCE</scope>
    <source>
        <strain evidence="1">20211129_DDA</strain>
        <tissue evidence="1">Liver</tissue>
    </source>
</reference>
<evidence type="ECO:0000313" key="2">
    <source>
        <dbReference type="Proteomes" id="UP001066276"/>
    </source>
</evidence>
<protein>
    <submittedName>
        <fullName evidence="1">Uncharacterized protein</fullName>
    </submittedName>
</protein>
<gene>
    <name evidence="1" type="ORF">NDU88_005642</name>
</gene>
<sequence length="116" mass="12976">MLRACNLSDIRVPACTIWSLDDTGVPVFLTLATRNNQPGTHGFLPAKHRPDLRGEVEVAVLVEVVRADRAVFCARHRMNLEEAVLRRAQRGTAESLGDCSREFQLQFWPLGSSAWC</sequence>
<proteinExistence type="predicted"/>
<organism evidence="1 2">
    <name type="scientific">Pleurodeles waltl</name>
    <name type="common">Iberian ribbed newt</name>
    <dbReference type="NCBI Taxonomy" id="8319"/>
    <lineage>
        <taxon>Eukaryota</taxon>
        <taxon>Metazoa</taxon>
        <taxon>Chordata</taxon>
        <taxon>Craniata</taxon>
        <taxon>Vertebrata</taxon>
        <taxon>Euteleostomi</taxon>
        <taxon>Amphibia</taxon>
        <taxon>Batrachia</taxon>
        <taxon>Caudata</taxon>
        <taxon>Salamandroidea</taxon>
        <taxon>Salamandridae</taxon>
        <taxon>Pleurodelinae</taxon>
        <taxon>Pleurodeles</taxon>
    </lineage>
</organism>
<keyword evidence="2" id="KW-1185">Reference proteome</keyword>
<evidence type="ECO:0000313" key="1">
    <source>
        <dbReference type="EMBL" id="KAJ1100560.1"/>
    </source>
</evidence>
<accession>A0AAV7M9X9</accession>